<reference evidence="1" key="1">
    <citation type="submission" date="2021-06" db="EMBL/GenBank/DDBJ databases">
        <authorList>
            <person name="Kallberg Y."/>
            <person name="Tangrot J."/>
            <person name="Rosling A."/>
        </authorList>
    </citation>
    <scope>NUCLEOTIDE SEQUENCE</scope>
    <source>
        <strain evidence="1">28 12/20/2015</strain>
    </source>
</reference>
<keyword evidence="2" id="KW-1185">Reference proteome</keyword>
<protein>
    <submittedName>
        <fullName evidence="1">14722_t:CDS:1</fullName>
    </submittedName>
</protein>
<evidence type="ECO:0000313" key="1">
    <source>
        <dbReference type="EMBL" id="CAG8725788.1"/>
    </source>
</evidence>
<proteinExistence type="predicted"/>
<dbReference type="EMBL" id="CAJVPW010031137">
    <property type="protein sequence ID" value="CAG8725788.1"/>
    <property type="molecule type" value="Genomic_DNA"/>
</dbReference>
<dbReference type="Proteomes" id="UP000789366">
    <property type="component" value="Unassembled WGS sequence"/>
</dbReference>
<comment type="caution">
    <text evidence="1">The sequence shown here is derived from an EMBL/GenBank/DDBJ whole genome shotgun (WGS) entry which is preliminary data.</text>
</comment>
<organism evidence="1 2">
    <name type="scientific">Cetraspora pellucida</name>
    <dbReference type="NCBI Taxonomy" id="1433469"/>
    <lineage>
        <taxon>Eukaryota</taxon>
        <taxon>Fungi</taxon>
        <taxon>Fungi incertae sedis</taxon>
        <taxon>Mucoromycota</taxon>
        <taxon>Glomeromycotina</taxon>
        <taxon>Glomeromycetes</taxon>
        <taxon>Diversisporales</taxon>
        <taxon>Gigasporaceae</taxon>
        <taxon>Cetraspora</taxon>
    </lineage>
</organism>
<sequence length="41" mass="4472">MCINALTKDTFLFSPTCSFGIGISRLIGQEDEPLELNPSNV</sequence>
<name>A0ACA9PXC3_9GLOM</name>
<evidence type="ECO:0000313" key="2">
    <source>
        <dbReference type="Proteomes" id="UP000789366"/>
    </source>
</evidence>
<feature type="non-terminal residue" evidence="1">
    <location>
        <position position="41"/>
    </location>
</feature>
<gene>
    <name evidence="1" type="ORF">SPELUC_LOCUS12749</name>
</gene>
<accession>A0ACA9PXC3</accession>